<dbReference type="OrthoDB" id="8559866at2"/>
<dbReference type="STRING" id="204773.HEAR3259"/>
<dbReference type="KEGG" id="har:HEAR3259"/>
<protein>
    <submittedName>
        <fullName evidence="2">Uncharacterized protein</fullName>
    </submittedName>
</protein>
<proteinExistence type="predicted"/>
<reference evidence="2 3" key="1">
    <citation type="journal article" date="2007" name="PLoS Genet.">
        <title>A tale of two oxidation states: bacterial colonization of arsenic-rich environments.</title>
        <authorList>
            <person name="Muller D."/>
            <person name="Medigue C."/>
            <person name="Koechler S."/>
            <person name="Barbe V."/>
            <person name="Barakat M."/>
            <person name="Talla E."/>
            <person name="Bonnefoy V."/>
            <person name="Krin E."/>
            <person name="Arsene-Ploetze F."/>
            <person name="Carapito C."/>
            <person name="Chandler M."/>
            <person name="Cournoyer B."/>
            <person name="Cruveiller S."/>
            <person name="Dossat C."/>
            <person name="Duval S."/>
            <person name="Heymann M."/>
            <person name="Leize E."/>
            <person name="Lieutaud A."/>
            <person name="Lievremont D."/>
            <person name="Makita Y."/>
            <person name="Mangenot S."/>
            <person name="Nitschke W."/>
            <person name="Ortet P."/>
            <person name="Perdrial N."/>
            <person name="Schoepp B."/>
            <person name="Siguier N."/>
            <person name="Simeonova D.D."/>
            <person name="Rouy Z."/>
            <person name="Segurens B."/>
            <person name="Turlin E."/>
            <person name="Vallenet D."/>
            <person name="Van Dorsselaer A."/>
            <person name="Weiss S."/>
            <person name="Weissenbach J."/>
            <person name="Lett M.C."/>
            <person name="Danchin A."/>
            <person name="Bertin P.N."/>
        </authorList>
    </citation>
    <scope>NUCLEOTIDE SEQUENCE [LARGE SCALE GENOMIC DNA]</scope>
    <source>
        <strain evidence="3">ULPAs1</strain>
    </source>
</reference>
<gene>
    <name evidence="2" type="ordered locus">HEAR3259</name>
</gene>
<accession>A4GA29</accession>
<name>A4GA29_HERAR</name>
<feature type="region of interest" description="Disordered" evidence="1">
    <location>
        <begin position="56"/>
        <end position="106"/>
    </location>
</feature>
<organism evidence="2 3">
    <name type="scientific">Herminiimonas arsenicoxydans</name>
    <dbReference type="NCBI Taxonomy" id="204773"/>
    <lineage>
        <taxon>Bacteria</taxon>
        <taxon>Pseudomonadati</taxon>
        <taxon>Pseudomonadota</taxon>
        <taxon>Betaproteobacteria</taxon>
        <taxon>Burkholderiales</taxon>
        <taxon>Oxalobacteraceae</taxon>
        <taxon>Herminiimonas</taxon>
    </lineage>
</organism>
<evidence type="ECO:0000256" key="1">
    <source>
        <dbReference type="SAM" id="MobiDB-lite"/>
    </source>
</evidence>
<keyword evidence="3" id="KW-1185">Reference proteome</keyword>
<evidence type="ECO:0000313" key="3">
    <source>
        <dbReference type="Proteomes" id="UP000006697"/>
    </source>
</evidence>
<dbReference type="EMBL" id="CU207211">
    <property type="protein sequence ID" value="CAL63366.1"/>
    <property type="molecule type" value="Genomic_DNA"/>
</dbReference>
<dbReference type="Proteomes" id="UP000006697">
    <property type="component" value="Chromosome"/>
</dbReference>
<dbReference type="eggNOG" id="COG3827">
    <property type="taxonomic scope" value="Bacteria"/>
</dbReference>
<feature type="compositionally biased region" description="Low complexity" evidence="1">
    <location>
        <begin position="97"/>
        <end position="106"/>
    </location>
</feature>
<sequence length="258" mass="28212">MRARTAIGIGLSLLIHALILFFAMDRAEVRVAETGESPTAPLTVNLIAQAPSPKVAAATLAPPPQKTDSTKPAHKKAGSAKTEPATRAKPPPPPSPTSTATALLPPDMTDMLNAARARRRAAGIQEPDNSVSQPADDNAIARANIAELTQQQSRGRNESGGVFQVTYKGVRSAEFIFRGWDLRRRTNSRQLILVDAGPNGDIETAIVRRMIELIRQYEKGDFQWNSPRIGRVVTLSARPQDSAELEDFLKRDFFDVRR</sequence>
<evidence type="ECO:0000313" key="2">
    <source>
        <dbReference type="EMBL" id="CAL63366.1"/>
    </source>
</evidence>
<dbReference type="HOGENOM" id="CLU_077126_0_0_4"/>
<dbReference type="AlphaFoldDB" id="A4GA29"/>